<reference evidence="8" key="1">
    <citation type="submission" date="2020-10" db="EMBL/GenBank/DDBJ databases">
        <authorList>
            <person name="Gilroy R."/>
        </authorList>
    </citation>
    <scope>NUCLEOTIDE SEQUENCE</scope>
    <source>
        <strain evidence="8">ChiSxjej2B14-8506</strain>
    </source>
</reference>
<comment type="similarity">
    <text evidence="2">Belongs to the glycosyl hydrolase 13 family. GlgB subfamily.</text>
</comment>
<dbReference type="GO" id="GO:0043169">
    <property type="term" value="F:cation binding"/>
    <property type="evidence" value="ECO:0007669"/>
    <property type="project" value="InterPro"/>
</dbReference>
<dbReference type="InterPro" id="IPR014756">
    <property type="entry name" value="Ig_E-set"/>
</dbReference>
<dbReference type="Gene3D" id="2.60.40.1180">
    <property type="entry name" value="Golgi alpha-mannosidase II"/>
    <property type="match status" value="1"/>
</dbReference>
<feature type="domain" description="Glycosyl hydrolase family 13 catalytic" evidence="7">
    <location>
        <begin position="189"/>
        <end position="541"/>
    </location>
</feature>
<dbReference type="Gene3D" id="2.60.40.10">
    <property type="entry name" value="Immunoglobulins"/>
    <property type="match status" value="1"/>
</dbReference>
<dbReference type="InterPro" id="IPR004193">
    <property type="entry name" value="Glyco_hydro_13_N"/>
</dbReference>
<dbReference type="PIRSF" id="PIRSF000463">
    <property type="entry name" value="GlgB"/>
    <property type="match status" value="1"/>
</dbReference>
<dbReference type="Gene3D" id="3.20.20.80">
    <property type="entry name" value="Glycosidases"/>
    <property type="match status" value="1"/>
</dbReference>
<dbReference type="PANTHER" id="PTHR43651:SF3">
    <property type="entry name" value="1,4-ALPHA-GLUCAN-BRANCHING ENZYME"/>
    <property type="match status" value="1"/>
</dbReference>
<dbReference type="Pfam" id="PF02922">
    <property type="entry name" value="CBM_48"/>
    <property type="match status" value="1"/>
</dbReference>
<dbReference type="FunFam" id="3.20.20.80:FF:000001">
    <property type="entry name" value="1,4-alpha-glucan branching enzyme"/>
    <property type="match status" value="1"/>
</dbReference>
<organism evidence="8 9">
    <name type="scientific">Candidatus Fimadaptatus faecigallinarum</name>
    <dbReference type="NCBI Taxonomy" id="2840814"/>
    <lineage>
        <taxon>Bacteria</taxon>
        <taxon>Bacillati</taxon>
        <taxon>Bacillota</taxon>
        <taxon>Clostridia</taxon>
        <taxon>Eubacteriales</taxon>
        <taxon>Candidatus Fimadaptatus</taxon>
    </lineage>
</organism>
<feature type="active site" description="Proton donor" evidence="6">
    <location>
        <position position="386"/>
    </location>
</feature>
<evidence type="ECO:0000256" key="1">
    <source>
        <dbReference type="ARBA" id="ARBA00000826"/>
    </source>
</evidence>
<dbReference type="GO" id="GO:0005978">
    <property type="term" value="P:glycogen biosynthetic process"/>
    <property type="evidence" value="ECO:0007669"/>
    <property type="project" value="InterPro"/>
</dbReference>
<evidence type="ECO:0000259" key="7">
    <source>
        <dbReference type="SMART" id="SM00642"/>
    </source>
</evidence>
<dbReference type="InterPro" id="IPR006047">
    <property type="entry name" value="GH13_cat_dom"/>
</dbReference>
<dbReference type="Proteomes" id="UP000824123">
    <property type="component" value="Unassembled WGS sequence"/>
</dbReference>
<gene>
    <name evidence="8" type="ORF">IAC59_04265</name>
</gene>
<dbReference type="InterPro" id="IPR017853">
    <property type="entry name" value="GH"/>
</dbReference>
<dbReference type="InterPro" id="IPR006048">
    <property type="entry name" value="A-amylase/branching_C"/>
</dbReference>
<dbReference type="Pfam" id="PF02806">
    <property type="entry name" value="Alpha-amylase_C"/>
    <property type="match status" value="1"/>
</dbReference>
<name>A0A9D1LR50_9FIRM</name>
<feature type="active site" description="Nucleophile" evidence="6">
    <location>
        <position position="332"/>
    </location>
</feature>
<evidence type="ECO:0000256" key="4">
    <source>
        <dbReference type="ARBA" id="ARBA00022676"/>
    </source>
</evidence>
<dbReference type="InterPro" id="IPR037439">
    <property type="entry name" value="Branching_enzy"/>
</dbReference>
<dbReference type="InterPro" id="IPR013780">
    <property type="entry name" value="Glyco_hydro_b"/>
</dbReference>
<sequence>MAKLAKERLLANKLISLDPWLKPYRGDIELRQSKYLECRQRLIGDGKLTEFADAYKYYGIHQQEGMWVVREWLPDAKAVALIGDFNGWDAAANPLDALDECTWEAILPGDAMQNGQRVKLRAEFKDGHTRDIIPSYITKVVQNEDNTFSGVVWDVEYKWRKKRYSTPKLEHPLIYEAHIGMAQEAERVGTYAEFEQNVLPRIKADGYNAVQLMAIMQHPYYASFGYQVSNLFAPSNWFGEPEELKHMIDTAHSMGISVLLDVVHSHVAPNTAEGLAGCDEAGGHYFLPGDRGWHSAWGSRLYDYSHDETLRLLLSNLKYWLDEYRFDGFRFDGVTSMLYWDHGLGQAFDNYDKYYSLGSNIDAQVYLMLANELIHTVRRNAVTISEDMSGMPGMALPLAHGGFGFDYRLNMGVPDMWIKLTKDIKDEDWDMGGIYYELTRHRALEKQVAYCESHDQALVGDKTLIFRMADAAMYTDMSCDTHNPVIDRAIALHKMIRFITLTLGGDGYLNFMGNEFGHPEWIDFPREGNGWSFKYARRQWSLSEKGFLKYSQLLAFDNDMLAFVRDHDQQGGESENLWMDEQRKLLAYKKGEYIYLFNFSPFGSYPNFFLPTHDVGEYQAVFSSDRARYGGQDRIDEQYVYNARPTFGQGVGFEVYTPSRTVAVFKRIGSK</sequence>
<comment type="caution">
    <text evidence="8">The sequence shown here is derived from an EMBL/GenBank/DDBJ whole genome shotgun (WGS) entry which is preliminary data.</text>
</comment>
<comment type="catalytic activity">
    <reaction evidence="1">
        <text>Transfers a segment of a (1-&gt;4)-alpha-D-glucan chain to a primary hydroxy group in a similar glucan chain.</text>
        <dbReference type="EC" id="2.4.1.18"/>
    </reaction>
</comment>
<dbReference type="GO" id="GO:0005737">
    <property type="term" value="C:cytoplasm"/>
    <property type="evidence" value="ECO:0007669"/>
    <property type="project" value="TreeGrafter"/>
</dbReference>
<dbReference type="AlphaFoldDB" id="A0A9D1LR50"/>
<evidence type="ECO:0000313" key="8">
    <source>
        <dbReference type="EMBL" id="HIU46452.1"/>
    </source>
</evidence>
<keyword evidence="5" id="KW-0808">Transferase</keyword>
<dbReference type="GO" id="GO:0003844">
    <property type="term" value="F:1,4-alpha-glucan branching enzyme activity"/>
    <property type="evidence" value="ECO:0007669"/>
    <property type="project" value="UniProtKB-EC"/>
</dbReference>
<dbReference type="CDD" id="cd11321">
    <property type="entry name" value="AmyAc_bac_euk_BE"/>
    <property type="match status" value="1"/>
</dbReference>
<protein>
    <recommendedName>
        <fullName evidence="3">1,4-alpha-glucan branching enzyme</fullName>
        <ecNumber evidence="3">2.4.1.18</ecNumber>
    </recommendedName>
</protein>
<evidence type="ECO:0000256" key="5">
    <source>
        <dbReference type="ARBA" id="ARBA00022679"/>
    </source>
</evidence>
<dbReference type="SUPFAM" id="SSF81296">
    <property type="entry name" value="E set domains"/>
    <property type="match status" value="1"/>
</dbReference>
<dbReference type="SUPFAM" id="SSF51445">
    <property type="entry name" value="(Trans)glycosidases"/>
    <property type="match status" value="1"/>
</dbReference>
<dbReference type="EC" id="2.4.1.18" evidence="3"/>
<accession>A0A9D1LR50</accession>
<dbReference type="SMART" id="SM00642">
    <property type="entry name" value="Aamy"/>
    <property type="match status" value="1"/>
</dbReference>
<dbReference type="Pfam" id="PF00128">
    <property type="entry name" value="Alpha-amylase"/>
    <property type="match status" value="1"/>
</dbReference>
<dbReference type="PANTHER" id="PTHR43651">
    <property type="entry name" value="1,4-ALPHA-GLUCAN-BRANCHING ENZYME"/>
    <property type="match status" value="1"/>
</dbReference>
<dbReference type="GO" id="GO:0004553">
    <property type="term" value="F:hydrolase activity, hydrolyzing O-glycosyl compounds"/>
    <property type="evidence" value="ECO:0007669"/>
    <property type="project" value="InterPro"/>
</dbReference>
<dbReference type="InterPro" id="IPR013783">
    <property type="entry name" value="Ig-like_fold"/>
</dbReference>
<dbReference type="EMBL" id="DVNK01000030">
    <property type="protein sequence ID" value="HIU46452.1"/>
    <property type="molecule type" value="Genomic_DNA"/>
</dbReference>
<evidence type="ECO:0000256" key="3">
    <source>
        <dbReference type="ARBA" id="ARBA00012541"/>
    </source>
</evidence>
<keyword evidence="4" id="KW-0328">Glycosyltransferase</keyword>
<dbReference type="SUPFAM" id="SSF51011">
    <property type="entry name" value="Glycosyl hydrolase domain"/>
    <property type="match status" value="1"/>
</dbReference>
<evidence type="ECO:0000256" key="2">
    <source>
        <dbReference type="ARBA" id="ARBA00009000"/>
    </source>
</evidence>
<reference evidence="8" key="2">
    <citation type="journal article" date="2021" name="PeerJ">
        <title>Extensive microbial diversity within the chicken gut microbiome revealed by metagenomics and culture.</title>
        <authorList>
            <person name="Gilroy R."/>
            <person name="Ravi A."/>
            <person name="Getino M."/>
            <person name="Pursley I."/>
            <person name="Horton D.L."/>
            <person name="Alikhan N.F."/>
            <person name="Baker D."/>
            <person name="Gharbi K."/>
            <person name="Hall N."/>
            <person name="Watson M."/>
            <person name="Adriaenssens E.M."/>
            <person name="Foster-Nyarko E."/>
            <person name="Jarju S."/>
            <person name="Secka A."/>
            <person name="Antonio M."/>
            <person name="Oren A."/>
            <person name="Chaudhuri R.R."/>
            <person name="La Ragione R."/>
            <person name="Hildebrand F."/>
            <person name="Pallen M.J."/>
        </authorList>
    </citation>
    <scope>NUCLEOTIDE SEQUENCE</scope>
    <source>
        <strain evidence="8">ChiSxjej2B14-8506</strain>
    </source>
</reference>
<proteinExistence type="inferred from homology"/>
<evidence type="ECO:0000256" key="6">
    <source>
        <dbReference type="PIRSR" id="PIRSR000463-1"/>
    </source>
</evidence>
<evidence type="ECO:0000313" key="9">
    <source>
        <dbReference type="Proteomes" id="UP000824123"/>
    </source>
</evidence>